<gene>
    <name evidence="3" type="ORF">ASPBRDRAFT_622125</name>
</gene>
<reference evidence="4" key="1">
    <citation type="journal article" date="2017" name="Genome Biol.">
        <title>Comparative genomics reveals high biological diversity and specific adaptations in the industrially and medically important fungal genus Aspergillus.</title>
        <authorList>
            <person name="de Vries R.P."/>
            <person name="Riley R."/>
            <person name="Wiebenga A."/>
            <person name="Aguilar-Osorio G."/>
            <person name="Amillis S."/>
            <person name="Uchima C.A."/>
            <person name="Anderluh G."/>
            <person name="Asadollahi M."/>
            <person name="Askin M."/>
            <person name="Barry K."/>
            <person name="Battaglia E."/>
            <person name="Bayram O."/>
            <person name="Benocci T."/>
            <person name="Braus-Stromeyer S.A."/>
            <person name="Caldana C."/>
            <person name="Canovas D."/>
            <person name="Cerqueira G.C."/>
            <person name="Chen F."/>
            <person name="Chen W."/>
            <person name="Choi C."/>
            <person name="Clum A."/>
            <person name="Dos Santos R.A."/>
            <person name="Damasio A.R."/>
            <person name="Diallinas G."/>
            <person name="Emri T."/>
            <person name="Fekete E."/>
            <person name="Flipphi M."/>
            <person name="Freyberg S."/>
            <person name="Gallo A."/>
            <person name="Gournas C."/>
            <person name="Habgood R."/>
            <person name="Hainaut M."/>
            <person name="Harispe M.L."/>
            <person name="Henrissat B."/>
            <person name="Hilden K.S."/>
            <person name="Hope R."/>
            <person name="Hossain A."/>
            <person name="Karabika E."/>
            <person name="Karaffa L."/>
            <person name="Karanyi Z."/>
            <person name="Krasevec N."/>
            <person name="Kuo A."/>
            <person name="Kusch H."/>
            <person name="LaButti K."/>
            <person name="Lagendijk E.L."/>
            <person name="Lapidus A."/>
            <person name="Levasseur A."/>
            <person name="Lindquist E."/>
            <person name="Lipzen A."/>
            <person name="Logrieco A.F."/>
            <person name="MacCabe A."/>
            <person name="Maekelae M.R."/>
            <person name="Malavazi I."/>
            <person name="Melin P."/>
            <person name="Meyer V."/>
            <person name="Mielnichuk N."/>
            <person name="Miskei M."/>
            <person name="Molnar A.P."/>
            <person name="Mule G."/>
            <person name="Ngan C.Y."/>
            <person name="Orejas M."/>
            <person name="Orosz E."/>
            <person name="Ouedraogo J.P."/>
            <person name="Overkamp K.M."/>
            <person name="Park H.-S."/>
            <person name="Perrone G."/>
            <person name="Piumi F."/>
            <person name="Punt P.J."/>
            <person name="Ram A.F."/>
            <person name="Ramon A."/>
            <person name="Rauscher S."/>
            <person name="Record E."/>
            <person name="Riano-Pachon D.M."/>
            <person name="Robert V."/>
            <person name="Roehrig J."/>
            <person name="Ruller R."/>
            <person name="Salamov A."/>
            <person name="Salih N.S."/>
            <person name="Samson R.A."/>
            <person name="Sandor E."/>
            <person name="Sanguinetti M."/>
            <person name="Schuetze T."/>
            <person name="Sepcic K."/>
            <person name="Shelest E."/>
            <person name="Sherlock G."/>
            <person name="Sophianopoulou V."/>
            <person name="Squina F.M."/>
            <person name="Sun H."/>
            <person name="Susca A."/>
            <person name="Todd R.B."/>
            <person name="Tsang A."/>
            <person name="Unkles S.E."/>
            <person name="van de Wiele N."/>
            <person name="van Rossen-Uffink D."/>
            <person name="Oliveira J.V."/>
            <person name="Vesth T.C."/>
            <person name="Visser J."/>
            <person name="Yu J.-H."/>
            <person name="Zhou M."/>
            <person name="Andersen M.R."/>
            <person name="Archer D.B."/>
            <person name="Baker S.E."/>
            <person name="Benoit I."/>
            <person name="Brakhage A.A."/>
            <person name="Braus G.H."/>
            <person name="Fischer R."/>
            <person name="Frisvad J.C."/>
            <person name="Goldman G.H."/>
            <person name="Houbraken J."/>
            <person name="Oakley B."/>
            <person name="Pocsi I."/>
            <person name="Scazzocchio C."/>
            <person name="Seiboth B."/>
            <person name="vanKuyk P.A."/>
            <person name="Wortman J."/>
            <person name="Dyer P.S."/>
            <person name="Grigoriev I.V."/>
        </authorList>
    </citation>
    <scope>NUCLEOTIDE SEQUENCE [LARGE SCALE GENOMIC DNA]</scope>
    <source>
        <strain evidence="4">CBS 101740 / IMI 381727 / IBT 21946</strain>
    </source>
</reference>
<dbReference type="EMBL" id="KV878686">
    <property type="protein sequence ID" value="OJJ70485.1"/>
    <property type="molecule type" value="Genomic_DNA"/>
</dbReference>
<dbReference type="AlphaFoldDB" id="A0A1L9UFP8"/>
<evidence type="ECO:0000256" key="1">
    <source>
        <dbReference type="SAM" id="MobiDB-lite"/>
    </source>
</evidence>
<keyword evidence="4" id="KW-1185">Reference proteome</keyword>
<dbReference type="RefSeq" id="XP_067477733.1">
    <property type="nucleotide sequence ID" value="XM_067628357.1"/>
</dbReference>
<proteinExistence type="predicted"/>
<keyword evidence="2" id="KW-0472">Membrane</keyword>
<dbReference type="VEuPathDB" id="FungiDB:ASPBRDRAFT_622125"/>
<accession>A0A1L9UFP8</accession>
<dbReference type="Proteomes" id="UP000184499">
    <property type="component" value="Unassembled WGS sequence"/>
</dbReference>
<dbReference type="OrthoDB" id="10599962at2759"/>
<name>A0A1L9UFP8_ASPBC</name>
<feature type="region of interest" description="Disordered" evidence="1">
    <location>
        <begin position="64"/>
        <end position="96"/>
    </location>
</feature>
<feature type="transmembrane region" description="Helical" evidence="2">
    <location>
        <begin position="36"/>
        <end position="58"/>
    </location>
</feature>
<protein>
    <submittedName>
        <fullName evidence="3">Uncharacterized protein</fullName>
    </submittedName>
</protein>
<evidence type="ECO:0000313" key="4">
    <source>
        <dbReference type="Proteomes" id="UP000184499"/>
    </source>
</evidence>
<feature type="compositionally biased region" description="Basic and acidic residues" evidence="1">
    <location>
        <begin position="73"/>
        <end position="88"/>
    </location>
</feature>
<sequence length="158" mass="17478">MEGKGRVKEVRCGRKDRVMLIGCRMMNGQKVWEGEAVVGVVSLFFFTLLLFLFPFFYFSPLGVNGEPGVTDPRSSERPDKPGEDERKPFYYGGGSQQGLYFHPQRSFSQAINPWKFSTKSTGLQQCSCSQTGPFRPTVGSLPPLGSAALRRALNSGLS</sequence>
<organism evidence="3 4">
    <name type="scientific">Aspergillus brasiliensis (strain CBS 101740 / IMI 381727 / IBT 21946)</name>
    <dbReference type="NCBI Taxonomy" id="767769"/>
    <lineage>
        <taxon>Eukaryota</taxon>
        <taxon>Fungi</taxon>
        <taxon>Dikarya</taxon>
        <taxon>Ascomycota</taxon>
        <taxon>Pezizomycotina</taxon>
        <taxon>Eurotiomycetes</taxon>
        <taxon>Eurotiomycetidae</taxon>
        <taxon>Eurotiales</taxon>
        <taxon>Aspergillaceae</taxon>
        <taxon>Aspergillus</taxon>
        <taxon>Aspergillus subgen. Circumdati</taxon>
    </lineage>
</organism>
<evidence type="ECO:0000256" key="2">
    <source>
        <dbReference type="SAM" id="Phobius"/>
    </source>
</evidence>
<dbReference type="GeneID" id="93580845"/>
<keyword evidence="2" id="KW-0812">Transmembrane</keyword>
<keyword evidence="2" id="KW-1133">Transmembrane helix</keyword>
<evidence type="ECO:0000313" key="3">
    <source>
        <dbReference type="EMBL" id="OJJ70485.1"/>
    </source>
</evidence>